<dbReference type="Pfam" id="PF07610">
    <property type="entry name" value="DUF1573"/>
    <property type="match status" value="1"/>
</dbReference>
<reference evidence="2" key="1">
    <citation type="submission" date="2021-01" db="EMBL/GenBank/DDBJ databases">
        <title>Modified the classification status of verrucomicrobia.</title>
        <authorList>
            <person name="Feng X."/>
        </authorList>
    </citation>
    <scope>NUCLEOTIDE SEQUENCE</scope>
    <source>
        <strain evidence="2">5K15</strain>
    </source>
</reference>
<dbReference type="InterPro" id="IPR011467">
    <property type="entry name" value="DUF1573"/>
</dbReference>
<dbReference type="Proteomes" id="UP000634206">
    <property type="component" value="Unassembled WGS sequence"/>
</dbReference>
<dbReference type="AlphaFoldDB" id="A0AAE2SFK1"/>
<sequence length="229" mass="25672">MDHLFRRFLPCCFLLLASLSSQAKSGLSFDQQSTEIKVKADALTTTVPFKFENKSQEAVTIARWDSACSCLNARIKDGKMTYQPGDKGLILIDFELGSFSGVQEKTVMLWTKDDSPEKPSIILTVKIHIPVLFEISPKTLFWDQNGSKEAKVISIKVNHDQPIHIANHSGTNESFPYTLKTVKEGKEYELIVTPSGVSSPAFGLIKLTTDAKIKRYQRQQAFVCVRRAK</sequence>
<protein>
    <submittedName>
        <fullName evidence="2">DUF1573 domain-containing protein</fullName>
    </submittedName>
</protein>
<keyword evidence="1" id="KW-0732">Signal</keyword>
<organism evidence="2 3">
    <name type="scientific">Oceaniferula flava</name>
    <dbReference type="NCBI Taxonomy" id="2800421"/>
    <lineage>
        <taxon>Bacteria</taxon>
        <taxon>Pseudomonadati</taxon>
        <taxon>Verrucomicrobiota</taxon>
        <taxon>Verrucomicrobiia</taxon>
        <taxon>Verrucomicrobiales</taxon>
        <taxon>Verrucomicrobiaceae</taxon>
        <taxon>Oceaniferula</taxon>
    </lineage>
</organism>
<accession>A0AAE2SFK1</accession>
<dbReference type="RefSeq" id="WP_309490267.1">
    <property type="nucleotide sequence ID" value="NZ_JAENIG010000007.1"/>
</dbReference>
<evidence type="ECO:0000256" key="1">
    <source>
        <dbReference type="SAM" id="SignalP"/>
    </source>
</evidence>
<evidence type="ECO:0000313" key="2">
    <source>
        <dbReference type="EMBL" id="MBK1855655.1"/>
    </source>
</evidence>
<feature type="chain" id="PRO_5041950153" evidence="1">
    <location>
        <begin position="24"/>
        <end position="229"/>
    </location>
</feature>
<dbReference type="EMBL" id="JAENIG010000007">
    <property type="protein sequence ID" value="MBK1855655.1"/>
    <property type="molecule type" value="Genomic_DNA"/>
</dbReference>
<proteinExistence type="predicted"/>
<gene>
    <name evidence="2" type="ORF">JIN83_11840</name>
</gene>
<name>A0AAE2SFK1_9BACT</name>
<evidence type="ECO:0000313" key="3">
    <source>
        <dbReference type="Proteomes" id="UP000634206"/>
    </source>
</evidence>
<keyword evidence="3" id="KW-1185">Reference proteome</keyword>
<feature type="signal peptide" evidence="1">
    <location>
        <begin position="1"/>
        <end position="23"/>
    </location>
</feature>
<comment type="caution">
    <text evidence="2">The sequence shown here is derived from an EMBL/GenBank/DDBJ whole genome shotgun (WGS) entry which is preliminary data.</text>
</comment>